<evidence type="ECO:0000313" key="14">
    <source>
        <dbReference type="Proteomes" id="UP001168821"/>
    </source>
</evidence>
<evidence type="ECO:0000256" key="8">
    <source>
        <dbReference type="ARBA" id="ARBA00023065"/>
    </source>
</evidence>
<dbReference type="PANTHER" id="PTHR11690">
    <property type="entry name" value="AMILORIDE-SENSITIVE SODIUM CHANNEL-RELATED"/>
    <property type="match status" value="1"/>
</dbReference>
<evidence type="ECO:0000256" key="9">
    <source>
        <dbReference type="ARBA" id="ARBA00023136"/>
    </source>
</evidence>
<sequence>MHEANKNAFGDIASSHLPKLEHFVFFDGTMRYIEACDVGGAFRDRCILNNYSEYMTKFRSSCSEIIGSCYYNGVEFPCCDEFLSIGTYHGPCFAFNSLFSGKYKTRDQLSFKINRNTDYGYGNLSVELLHTGLLVYGLSQDAVPTKDSSRQYVLVNSASKSIVPATYYKAFLSVEETFTDENARLMSIENRGCRFYDENHLQHSKIYSMSTCENDCLVEAQRSVCNCTVHTLPHNKEVRDCDYDGLLCIIDNALIAQKSRSCRCVSSCFDVEVKIIGFTNSTGMRNEM</sequence>
<dbReference type="Pfam" id="PF00858">
    <property type="entry name" value="ASC"/>
    <property type="match status" value="1"/>
</dbReference>
<dbReference type="PANTHER" id="PTHR11690:SF237">
    <property type="entry name" value="PICKPOCKET 16-RELATED"/>
    <property type="match status" value="1"/>
</dbReference>
<keyword evidence="3 12" id="KW-0813">Transport</keyword>
<keyword evidence="6" id="KW-1133">Transmembrane helix</keyword>
<accession>A0AA38J0R6</accession>
<evidence type="ECO:0000256" key="11">
    <source>
        <dbReference type="ARBA" id="ARBA00023303"/>
    </source>
</evidence>
<keyword evidence="7" id="KW-0915">Sodium</keyword>
<dbReference type="InterPro" id="IPR001873">
    <property type="entry name" value="ENaC"/>
</dbReference>
<dbReference type="EMBL" id="JALNTZ010000001">
    <property type="protein sequence ID" value="KAJ3665770.1"/>
    <property type="molecule type" value="Genomic_DNA"/>
</dbReference>
<comment type="caution">
    <text evidence="13">The sequence shown here is derived from an EMBL/GenBank/DDBJ whole genome shotgun (WGS) entry which is preliminary data.</text>
</comment>
<organism evidence="13 14">
    <name type="scientific">Zophobas morio</name>
    <dbReference type="NCBI Taxonomy" id="2755281"/>
    <lineage>
        <taxon>Eukaryota</taxon>
        <taxon>Metazoa</taxon>
        <taxon>Ecdysozoa</taxon>
        <taxon>Arthropoda</taxon>
        <taxon>Hexapoda</taxon>
        <taxon>Insecta</taxon>
        <taxon>Pterygota</taxon>
        <taxon>Neoptera</taxon>
        <taxon>Endopterygota</taxon>
        <taxon>Coleoptera</taxon>
        <taxon>Polyphaga</taxon>
        <taxon>Cucujiformia</taxon>
        <taxon>Tenebrionidae</taxon>
        <taxon>Zophobas</taxon>
    </lineage>
</organism>
<evidence type="ECO:0000256" key="10">
    <source>
        <dbReference type="ARBA" id="ARBA00023201"/>
    </source>
</evidence>
<comment type="subcellular location">
    <subcellularLocation>
        <location evidence="1">Membrane</location>
        <topology evidence="1">Multi-pass membrane protein</topology>
    </subcellularLocation>
</comment>
<evidence type="ECO:0000256" key="3">
    <source>
        <dbReference type="ARBA" id="ARBA00022448"/>
    </source>
</evidence>
<keyword evidence="10 12" id="KW-0739">Sodium transport</keyword>
<dbReference type="GO" id="GO:0015280">
    <property type="term" value="F:ligand-gated sodium channel activity"/>
    <property type="evidence" value="ECO:0007669"/>
    <property type="project" value="TreeGrafter"/>
</dbReference>
<dbReference type="Gene3D" id="2.60.470.10">
    <property type="entry name" value="Acid-sensing ion channels like domains"/>
    <property type="match status" value="1"/>
</dbReference>
<protein>
    <recommendedName>
        <fullName evidence="15">Sodium channel protein Nach</fullName>
    </recommendedName>
</protein>
<keyword evidence="8 12" id="KW-0406">Ion transport</keyword>
<name>A0AA38J0R6_9CUCU</name>
<evidence type="ECO:0000256" key="6">
    <source>
        <dbReference type="ARBA" id="ARBA00022989"/>
    </source>
</evidence>
<evidence type="ECO:0000256" key="4">
    <source>
        <dbReference type="ARBA" id="ARBA00022461"/>
    </source>
</evidence>
<keyword evidence="4 12" id="KW-0894">Sodium channel</keyword>
<keyword evidence="5 12" id="KW-0812">Transmembrane</keyword>
<dbReference type="Proteomes" id="UP001168821">
    <property type="component" value="Unassembled WGS sequence"/>
</dbReference>
<reference evidence="13" key="1">
    <citation type="journal article" date="2023" name="G3 (Bethesda)">
        <title>Whole genome assemblies of Zophobas morio and Tenebrio molitor.</title>
        <authorList>
            <person name="Kaur S."/>
            <person name="Stinson S.A."/>
            <person name="diCenzo G.C."/>
        </authorList>
    </citation>
    <scope>NUCLEOTIDE SEQUENCE</scope>
    <source>
        <strain evidence="13">QUZm001</strain>
    </source>
</reference>
<gene>
    <name evidence="13" type="ORF">Zmor_001245</name>
</gene>
<keyword evidence="9" id="KW-0472">Membrane</keyword>
<evidence type="ECO:0000256" key="2">
    <source>
        <dbReference type="ARBA" id="ARBA00007193"/>
    </source>
</evidence>
<keyword evidence="14" id="KW-1185">Reference proteome</keyword>
<evidence type="ECO:0000256" key="5">
    <source>
        <dbReference type="ARBA" id="ARBA00022692"/>
    </source>
</evidence>
<evidence type="ECO:0000313" key="13">
    <source>
        <dbReference type="EMBL" id="KAJ3665770.1"/>
    </source>
</evidence>
<proteinExistence type="inferred from homology"/>
<evidence type="ECO:0008006" key="15">
    <source>
        <dbReference type="Google" id="ProtNLM"/>
    </source>
</evidence>
<evidence type="ECO:0000256" key="1">
    <source>
        <dbReference type="ARBA" id="ARBA00004141"/>
    </source>
</evidence>
<evidence type="ECO:0000256" key="12">
    <source>
        <dbReference type="RuleBase" id="RU000679"/>
    </source>
</evidence>
<comment type="similarity">
    <text evidence="2 12">Belongs to the amiloride-sensitive sodium channel (TC 1.A.6) family.</text>
</comment>
<dbReference type="AlphaFoldDB" id="A0AA38J0R6"/>
<evidence type="ECO:0000256" key="7">
    <source>
        <dbReference type="ARBA" id="ARBA00023053"/>
    </source>
</evidence>
<dbReference type="GO" id="GO:0005886">
    <property type="term" value="C:plasma membrane"/>
    <property type="evidence" value="ECO:0007669"/>
    <property type="project" value="TreeGrafter"/>
</dbReference>
<keyword evidence="11 12" id="KW-0407">Ion channel</keyword>